<evidence type="ECO:0000313" key="2">
    <source>
        <dbReference type="EMBL" id="GAA0140783.1"/>
    </source>
</evidence>
<feature type="coiled-coil region" evidence="1">
    <location>
        <begin position="81"/>
        <end position="115"/>
    </location>
</feature>
<protein>
    <submittedName>
        <fullName evidence="2">Uncharacterized protein</fullName>
    </submittedName>
</protein>
<comment type="caution">
    <text evidence="2">The sequence shown here is derived from an EMBL/GenBank/DDBJ whole genome shotgun (WGS) entry which is preliminary data.</text>
</comment>
<dbReference type="AlphaFoldDB" id="A0AAV3NP92"/>
<gene>
    <name evidence="2" type="ORF">LIER_02074</name>
</gene>
<organism evidence="2 3">
    <name type="scientific">Lithospermum erythrorhizon</name>
    <name type="common">Purple gromwell</name>
    <name type="synonym">Lithospermum officinale var. erythrorhizon</name>
    <dbReference type="NCBI Taxonomy" id="34254"/>
    <lineage>
        <taxon>Eukaryota</taxon>
        <taxon>Viridiplantae</taxon>
        <taxon>Streptophyta</taxon>
        <taxon>Embryophyta</taxon>
        <taxon>Tracheophyta</taxon>
        <taxon>Spermatophyta</taxon>
        <taxon>Magnoliopsida</taxon>
        <taxon>eudicotyledons</taxon>
        <taxon>Gunneridae</taxon>
        <taxon>Pentapetalae</taxon>
        <taxon>asterids</taxon>
        <taxon>lamiids</taxon>
        <taxon>Boraginales</taxon>
        <taxon>Boraginaceae</taxon>
        <taxon>Boraginoideae</taxon>
        <taxon>Lithospermeae</taxon>
        <taxon>Lithospermum</taxon>
    </lineage>
</organism>
<name>A0AAV3NP92_LITER</name>
<reference evidence="2 3" key="1">
    <citation type="submission" date="2024-01" db="EMBL/GenBank/DDBJ databases">
        <title>The complete chloroplast genome sequence of Lithospermum erythrorhizon: insights into the phylogenetic relationship among Boraginaceae species and the maternal lineages of purple gromwells.</title>
        <authorList>
            <person name="Okada T."/>
            <person name="Watanabe K."/>
        </authorList>
    </citation>
    <scope>NUCLEOTIDE SEQUENCE [LARGE SCALE GENOMIC DNA]</scope>
</reference>
<evidence type="ECO:0000313" key="3">
    <source>
        <dbReference type="Proteomes" id="UP001454036"/>
    </source>
</evidence>
<sequence length="136" mass="16495">MRENCEKEVEKMKDHCGIVEKDGYLKEKVLEDDVKKLRENYENELEKERGFVVEEKKKVEKLTKSQMEFEVKMNEHCGVLVKEWYLKKKMLEDEVKNLEKELEKMKERCGVVEKEGYLKQKVLEDEVKRLKESYEK</sequence>
<dbReference type="EMBL" id="BAABME010000217">
    <property type="protein sequence ID" value="GAA0140783.1"/>
    <property type="molecule type" value="Genomic_DNA"/>
</dbReference>
<evidence type="ECO:0000256" key="1">
    <source>
        <dbReference type="SAM" id="Coils"/>
    </source>
</evidence>
<proteinExistence type="predicted"/>
<dbReference type="Proteomes" id="UP001454036">
    <property type="component" value="Unassembled WGS sequence"/>
</dbReference>
<keyword evidence="3" id="KW-1185">Reference proteome</keyword>
<accession>A0AAV3NP92</accession>
<keyword evidence="1" id="KW-0175">Coiled coil</keyword>